<evidence type="ECO:0000313" key="4">
    <source>
        <dbReference type="Proteomes" id="UP000027215"/>
    </source>
</evidence>
<protein>
    <submittedName>
        <fullName evidence="1">Uncharacterized protein</fullName>
    </submittedName>
</protein>
<sequence length="107" mass="12067">MNNTFNHKFSDDLTATARHWIHPGGSEGGIVATSAKVHPSVVIKKGVVIFPNAIIPYATSAFRNLWCRLHGEWLPNTWVWVIQFERIELRTHVCLNTAKNDSVMEVA</sequence>
<dbReference type="InterPro" id="IPR011004">
    <property type="entry name" value="Trimer_LpxA-like_sf"/>
</dbReference>
<reference evidence="1 4" key="1">
    <citation type="submission" date="2013-08" db="EMBL/GenBank/DDBJ databases">
        <authorList>
            <person name="Stouthamer R."/>
            <person name="Nunney L."/>
        </authorList>
    </citation>
    <scope>NUCLEOTIDE SEQUENCE [LARGE SCALE GENOMIC DNA]</scope>
    <source>
        <strain evidence="1">Ann-1</strain>
        <strain evidence="4">ann-1</strain>
    </source>
</reference>
<name>A0A060H6T8_XYLFS</name>
<dbReference type="KEGG" id="xfs:D934_12255"/>
<gene>
    <name evidence="1" type="ORF">D934_07665</name>
    <name evidence="2" type="ORF">D934_08885</name>
    <name evidence="3" type="ORF">D934_12255</name>
</gene>
<evidence type="ECO:0000313" key="3">
    <source>
        <dbReference type="EMBL" id="AIC11628.1"/>
    </source>
</evidence>
<dbReference type="PATRIC" id="fig|155920.8.peg.1777"/>
<dbReference type="EMBL" id="CP006696">
    <property type="protein sequence ID" value="AIC11303.1"/>
    <property type="molecule type" value="Genomic_DNA"/>
</dbReference>
<evidence type="ECO:0000313" key="2">
    <source>
        <dbReference type="EMBL" id="AIC11388.1"/>
    </source>
</evidence>
<organism evidence="1 4">
    <name type="scientific">Xylella fastidiosa subsp. sandyi Ann-1</name>
    <dbReference type="NCBI Taxonomy" id="155920"/>
    <lineage>
        <taxon>Bacteria</taxon>
        <taxon>Pseudomonadati</taxon>
        <taxon>Pseudomonadota</taxon>
        <taxon>Gammaproteobacteria</taxon>
        <taxon>Lysobacterales</taxon>
        <taxon>Lysobacteraceae</taxon>
        <taxon>Xylella</taxon>
    </lineage>
</organism>
<dbReference type="EMBL" id="CP006696">
    <property type="protein sequence ID" value="AIC11628.1"/>
    <property type="molecule type" value="Genomic_DNA"/>
</dbReference>
<dbReference type="AlphaFoldDB" id="A0A060H6T8"/>
<evidence type="ECO:0000313" key="1">
    <source>
        <dbReference type="EMBL" id="AIC11303.1"/>
    </source>
</evidence>
<dbReference type="Proteomes" id="UP000027215">
    <property type="component" value="Chromosome"/>
</dbReference>
<dbReference type="SUPFAM" id="SSF51161">
    <property type="entry name" value="Trimeric LpxA-like enzymes"/>
    <property type="match status" value="1"/>
</dbReference>
<dbReference type="HOGENOM" id="CLU_2209029_0_0_6"/>
<dbReference type="EMBL" id="CP006696">
    <property type="protein sequence ID" value="AIC11388.1"/>
    <property type="molecule type" value="Genomic_DNA"/>
</dbReference>
<dbReference type="KEGG" id="xfs:D934_07665"/>
<proteinExistence type="predicted"/>
<accession>A0A060H6T8</accession>
<dbReference type="KEGG" id="xfs:D934_08885"/>